<dbReference type="RefSeq" id="WP_194703716.1">
    <property type="nucleotide sequence ID" value="NZ_JADKNH010000016.1"/>
</dbReference>
<dbReference type="PANTHER" id="PTHR21011">
    <property type="entry name" value="MITOCHONDRIAL 28S RIBOSOMAL PROTEIN S6"/>
    <property type="match status" value="1"/>
</dbReference>
<evidence type="ECO:0000313" key="5">
    <source>
        <dbReference type="EMBL" id="MBF4695477.1"/>
    </source>
</evidence>
<dbReference type="CDD" id="cd00473">
    <property type="entry name" value="bS6"/>
    <property type="match status" value="1"/>
</dbReference>
<comment type="caution">
    <text evidence="5">The sequence shown here is derived from an EMBL/GenBank/DDBJ whole genome shotgun (WGS) entry which is preliminary data.</text>
</comment>
<keyword evidence="4 5" id="KW-0689">Ribosomal protein</keyword>
<keyword evidence="4" id="KW-0699">rRNA-binding</keyword>
<reference evidence="5 6" key="1">
    <citation type="submission" date="2020-11" db="EMBL/GenBank/DDBJ databases">
        <title>Fusibacter basophilias sp. nov.</title>
        <authorList>
            <person name="Qiu D."/>
        </authorList>
    </citation>
    <scope>NUCLEOTIDE SEQUENCE [LARGE SCALE GENOMIC DNA]</scope>
    <source>
        <strain evidence="5 6">Q10-2</strain>
    </source>
</reference>
<dbReference type="InterPro" id="IPR000529">
    <property type="entry name" value="Ribosomal_bS6"/>
</dbReference>
<keyword evidence="4" id="KW-0687">Ribonucleoprotein</keyword>
<comment type="function">
    <text evidence="2 4">Binds together with bS18 to 16S ribosomal RNA.</text>
</comment>
<dbReference type="SUPFAM" id="SSF54995">
    <property type="entry name" value="Ribosomal protein S6"/>
    <property type="match status" value="1"/>
</dbReference>
<dbReference type="PANTHER" id="PTHR21011:SF1">
    <property type="entry name" value="SMALL RIBOSOMAL SUBUNIT PROTEIN BS6M"/>
    <property type="match status" value="1"/>
</dbReference>
<gene>
    <name evidence="4" type="primary">rpsF</name>
    <name evidence="5" type="ORF">ISU02_20480</name>
</gene>
<dbReference type="EMBL" id="JADKNH010000016">
    <property type="protein sequence ID" value="MBF4695477.1"/>
    <property type="molecule type" value="Genomic_DNA"/>
</dbReference>
<evidence type="ECO:0000256" key="3">
    <source>
        <dbReference type="ARBA" id="ARBA00035294"/>
    </source>
</evidence>
<proteinExistence type="inferred from homology"/>
<keyword evidence="4" id="KW-0694">RNA-binding</keyword>
<dbReference type="InterPro" id="IPR035980">
    <property type="entry name" value="Ribosomal_bS6_sf"/>
</dbReference>
<evidence type="ECO:0000313" key="6">
    <source>
        <dbReference type="Proteomes" id="UP000614200"/>
    </source>
</evidence>
<dbReference type="HAMAP" id="MF_00360">
    <property type="entry name" value="Ribosomal_bS6"/>
    <property type="match status" value="1"/>
</dbReference>
<dbReference type="NCBIfam" id="TIGR00166">
    <property type="entry name" value="S6"/>
    <property type="match status" value="1"/>
</dbReference>
<dbReference type="InterPro" id="IPR020814">
    <property type="entry name" value="Ribosomal_S6_plastid/chlpt"/>
</dbReference>
<dbReference type="Pfam" id="PF01250">
    <property type="entry name" value="Ribosomal_S6"/>
    <property type="match status" value="1"/>
</dbReference>
<organism evidence="5 6">
    <name type="scientific">Fusibacter ferrireducens</name>
    <dbReference type="NCBI Taxonomy" id="2785058"/>
    <lineage>
        <taxon>Bacteria</taxon>
        <taxon>Bacillati</taxon>
        <taxon>Bacillota</taxon>
        <taxon>Clostridia</taxon>
        <taxon>Eubacteriales</taxon>
        <taxon>Eubacteriales Family XII. Incertae Sedis</taxon>
        <taxon>Fusibacter</taxon>
    </lineage>
</organism>
<dbReference type="Proteomes" id="UP000614200">
    <property type="component" value="Unassembled WGS sequence"/>
</dbReference>
<protein>
    <recommendedName>
        <fullName evidence="3 4">Small ribosomal subunit protein bS6</fullName>
    </recommendedName>
</protein>
<evidence type="ECO:0000256" key="2">
    <source>
        <dbReference type="ARBA" id="ARBA00035104"/>
    </source>
</evidence>
<name>A0ABR9ZYE2_9FIRM</name>
<evidence type="ECO:0000256" key="1">
    <source>
        <dbReference type="ARBA" id="ARBA00009512"/>
    </source>
</evidence>
<dbReference type="Gene3D" id="3.30.70.60">
    <property type="match status" value="1"/>
</dbReference>
<keyword evidence="6" id="KW-1185">Reference proteome</keyword>
<evidence type="ECO:0000256" key="4">
    <source>
        <dbReference type="HAMAP-Rule" id="MF_00360"/>
    </source>
</evidence>
<accession>A0ABR9ZYE2</accession>
<dbReference type="GO" id="GO:0005840">
    <property type="term" value="C:ribosome"/>
    <property type="evidence" value="ECO:0007669"/>
    <property type="project" value="UniProtKB-KW"/>
</dbReference>
<sequence>MRKYETLFIFKPSIEEEKKVELLEKFKSIINADGEVEKVEEWGNRKLAYEIEKVKEGYYVLVNFKANPELPKELERNFKIADEVIRYIIINLEDK</sequence>
<comment type="similarity">
    <text evidence="1 4">Belongs to the bacterial ribosomal protein bS6 family.</text>
</comment>
<dbReference type="InterPro" id="IPR014717">
    <property type="entry name" value="Transl_elong_EF1B/ribsomal_bS6"/>
</dbReference>